<evidence type="ECO:0000256" key="1">
    <source>
        <dbReference type="ARBA" id="ARBA00013169"/>
    </source>
</evidence>
<evidence type="ECO:0000256" key="7">
    <source>
        <dbReference type="ARBA" id="ARBA00029936"/>
    </source>
</evidence>
<dbReference type="InterPro" id="IPR014729">
    <property type="entry name" value="Rossmann-like_a/b/a_fold"/>
</dbReference>
<evidence type="ECO:0000313" key="12">
    <source>
        <dbReference type="EMBL" id="MFC1853302.1"/>
    </source>
</evidence>
<dbReference type="InterPro" id="IPR002303">
    <property type="entry name" value="Valyl-tRNA_ligase"/>
</dbReference>
<evidence type="ECO:0000259" key="10">
    <source>
        <dbReference type="Pfam" id="PF08264"/>
    </source>
</evidence>
<dbReference type="SUPFAM" id="SSF46589">
    <property type="entry name" value="tRNA-binding arm"/>
    <property type="match status" value="1"/>
</dbReference>
<feature type="domain" description="Valyl-tRNA synthetase tRNA-binding arm" evidence="11">
    <location>
        <begin position="605"/>
        <end position="668"/>
    </location>
</feature>
<keyword evidence="2 12" id="KW-0436">Ligase</keyword>
<dbReference type="Gene3D" id="1.10.287.380">
    <property type="entry name" value="Valyl-tRNA synthetase, C-terminal domain"/>
    <property type="match status" value="1"/>
</dbReference>
<dbReference type="PANTHER" id="PTHR11946:SF93">
    <property type="entry name" value="VALINE--TRNA LIGASE, CHLOROPLASTIC_MITOCHONDRIAL 2"/>
    <property type="match status" value="1"/>
</dbReference>
<keyword evidence="6" id="KW-0030">Aminoacyl-tRNA synthetase</keyword>
<evidence type="ECO:0000256" key="5">
    <source>
        <dbReference type="ARBA" id="ARBA00022917"/>
    </source>
</evidence>
<evidence type="ECO:0000259" key="11">
    <source>
        <dbReference type="Pfam" id="PF10458"/>
    </source>
</evidence>
<sequence length="669" mass="75806">DVEGGIICGRGTPNEFTAPGLAQAAIDAVKGDWKSPTGRKLIFHPDHVRYGGTYVNWLSEKRDWCISRQLWWGHRIPIWLGTFSGQQAVEALDYTTALIQKNAAVWIWSSDPEGTILDNNQARDFIRREPEQQLEILVCLRNIKTDEKYGLELNEQGFTQDPDVLDTWFSSALWPHSTLGWPDPTSAQVEEGQSPLKSDGKRPDTLSYYYPGSCLVTGRDIITLWVARMVITGLYNLGDVPFTDSFIHANILDGKGERMSKSKGNGIDPVDIIDRYGADAMRYVLCDMQTGTQDIRLPVQAVSPFTQKVVDLATADHGQSIFTYICPDTGKEFDVLGTMPDLPAAKIISDRFDVGKHFCNKLWNAARFALLNLVEQEFHPLKTTDLLLEDQWILSRLTVVIQNVTRSLKEYNPAAAIGEARRFFWGEFCDWYLELLKPRFKDEEQAAVARQVLAAVLDQVLRLLHPIVPFITEEIWEQLNQIMPVRGIEQKFDAADILALAAWPIPDTSRRDEQQEARFKLMQEVIREIRNVRSKHNVPPGKTLKASLKADSTATDILQQQVDHIKTSAHLHTLEISTTMERPPLSTITILKEIEIYLEGVLDPEKERSRLLTQQKKLLAQSDGLQKKLANENFVKRAPADVVEKNRQKLEDITAQLKAIAENLDMLQD</sequence>
<evidence type="ECO:0000256" key="4">
    <source>
        <dbReference type="ARBA" id="ARBA00022840"/>
    </source>
</evidence>
<protein>
    <recommendedName>
        <fullName evidence="1">valine--tRNA ligase</fullName>
        <ecNumber evidence="1">6.1.1.9</ecNumber>
    </recommendedName>
    <alternativeName>
        <fullName evidence="7">Valyl-tRNA synthetase</fullName>
    </alternativeName>
</protein>
<reference evidence="12 13" key="1">
    <citation type="submission" date="2024-09" db="EMBL/GenBank/DDBJ databases">
        <title>Laminarin stimulates single cell rates of sulfate reduction while oxygen inhibits transcriptomic activity in coastal marine sediment.</title>
        <authorList>
            <person name="Lindsay M."/>
            <person name="Orcutt B."/>
            <person name="Emerson D."/>
            <person name="Stepanauskas R."/>
            <person name="D'Angelo T."/>
        </authorList>
    </citation>
    <scope>NUCLEOTIDE SEQUENCE [LARGE SCALE GENOMIC DNA]</scope>
    <source>
        <strain evidence="12">SAG AM-311-K15</strain>
    </source>
</reference>
<evidence type="ECO:0000256" key="3">
    <source>
        <dbReference type="ARBA" id="ARBA00022741"/>
    </source>
</evidence>
<dbReference type="PANTHER" id="PTHR11946">
    <property type="entry name" value="VALYL-TRNA SYNTHETASES"/>
    <property type="match status" value="1"/>
</dbReference>
<evidence type="ECO:0000256" key="6">
    <source>
        <dbReference type="ARBA" id="ARBA00023146"/>
    </source>
</evidence>
<comment type="catalytic activity">
    <reaction evidence="8">
        <text>tRNA(Val) + L-valine + ATP = L-valyl-tRNA(Val) + AMP + diphosphate</text>
        <dbReference type="Rhea" id="RHEA:10704"/>
        <dbReference type="Rhea" id="RHEA-COMP:9672"/>
        <dbReference type="Rhea" id="RHEA-COMP:9708"/>
        <dbReference type="ChEBI" id="CHEBI:30616"/>
        <dbReference type="ChEBI" id="CHEBI:33019"/>
        <dbReference type="ChEBI" id="CHEBI:57762"/>
        <dbReference type="ChEBI" id="CHEBI:78442"/>
        <dbReference type="ChEBI" id="CHEBI:78537"/>
        <dbReference type="ChEBI" id="CHEBI:456215"/>
        <dbReference type="EC" id="6.1.1.9"/>
    </reaction>
</comment>
<dbReference type="GO" id="GO:0016874">
    <property type="term" value="F:ligase activity"/>
    <property type="evidence" value="ECO:0007669"/>
    <property type="project" value="UniProtKB-KW"/>
</dbReference>
<dbReference type="InterPro" id="IPR009080">
    <property type="entry name" value="tRNAsynth_Ia_anticodon-bd"/>
</dbReference>
<dbReference type="Pfam" id="PF00133">
    <property type="entry name" value="tRNA-synt_1"/>
    <property type="match status" value="1"/>
</dbReference>
<name>A0ABV6Z4D3_UNCC1</name>
<dbReference type="InterPro" id="IPR019499">
    <property type="entry name" value="Val-tRNA_synth_tRNA-bd"/>
</dbReference>
<dbReference type="InterPro" id="IPR013155">
    <property type="entry name" value="M/V/L/I-tRNA-synth_anticd-bd"/>
</dbReference>
<dbReference type="InterPro" id="IPR010978">
    <property type="entry name" value="tRNA-bd_arm"/>
</dbReference>
<gene>
    <name evidence="12" type="ORF">ACFL27_24150</name>
</gene>
<feature type="non-terminal residue" evidence="12">
    <location>
        <position position="1"/>
    </location>
</feature>
<keyword evidence="3" id="KW-0547">Nucleotide-binding</keyword>
<keyword evidence="5" id="KW-0648">Protein biosynthesis</keyword>
<comment type="caution">
    <text evidence="12">The sequence shown here is derived from an EMBL/GenBank/DDBJ whole genome shotgun (WGS) entry which is preliminary data.</text>
</comment>
<dbReference type="CDD" id="cd07962">
    <property type="entry name" value="Anticodon_Ia_Val"/>
    <property type="match status" value="1"/>
</dbReference>
<dbReference type="Pfam" id="PF10458">
    <property type="entry name" value="Val_tRNA-synt_C"/>
    <property type="match status" value="1"/>
</dbReference>
<dbReference type="InterPro" id="IPR033705">
    <property type="entry name" value="Anticodon_Ia_Val"/>
</dbReference>
<dbReference type="Pfam" id="PF08264">
    <property type="entry name" value="Anticodon_1"/>
    <property type="match status" value="1"/>
</dbReference>
<feature type="domain" description="Aminoacyl-tRNA synthetase class Ia" evidence="9">
    <location>
        <begin position="40"/>
        <end position="297"/>
    </location>
</feature>
<dbReference type="InterPro" id="IPR037118">
    <property type="entry name" value="Val-tRNA_synth_C_sf"/>
</dbReference>
<dbReference type="EC" id="6.1.1.9" evidence="1"/>
<evidence type="ECO:0000256" key="2">
    <source>
        <dbReference type="ARBA" id="ARBA00022598"/>
    </source>
</evidence>
<feature type="domain" description="Methionyl/Valyl/Leucyl/Isoleucyl-tRNA synthetase anticodon-binding" evidence="10">
    <location>
        <begin position="390"/>
        <end position="546"/>
    </location>
</feature>
<evidence type="ECO:0000259" key="9">
    <source>
        <dbReference type="Pfam" id="PF00133"/>
    </source>
</evidence>
<organism evidence="12 13">
    <name type="scientific">candidate division CSSED10-310 bacterium</name>
    <dbReference type="NCBI Taxonomy" id="2855610"/>
    <lineage>
        <taxon>Bacteria</taxon>
        <taxon>Bacteria division CSSED10-310</taxon>
    </lineage>
</organism>
<accession>A0ABV6Z4D3</accession>
<dbReference type="InterPro" id="IPR002300">
    <property type="entry name" value="aa-tRNA-synth_Ia"/>
</dbReference>
<evidence type="ECO:0000313" key="13">
    <source>
        <dbReference type="Proteomes" id="UP001594351"/>
    </source>
</evidence>
<dbReference type="SUPFAM" id="SSF52374">
    <property type="entry name" value="Nucleotidylyl transferase"/>
    <property type="match status" value="1"/>
</dbReference>
<keyword evidence="4" id="KW-0067">ATP-binding</keyword>
<dbReference type="Gene3D" id="3.40.50.620">
    <property type="entry name" value="HUPs"/>
    <property type="match status" value="1"/>
</dbReference>
<dbReference type="EMBL" id="JBHPBY010000468">
    <property type="protein sequence ID" value="MFC1853302.1"/>
    <property type="molecule type" value="Genomic_DNA"/>
</dbReference>
<dbReference type="Proteomes" id="UP001594351">
    <property type="component" value="Unassembled WGS sequence"/>
</dbReference>
<dbReference type="Gene3D" id="1.10.730.10">
    <property type="entry name" value="Isoleucyl-tRNA Synthetase, Domain 1"/>
    <property type="match status" value="2"/>
</dbReference>
<evidence type="ECO:0000256" key="8">
    <source>
        <dbReference type="ARBA" id="ARBA00047552"/>
    </source>
</evidence>
<keyword evidence="13" id="KW-1185">Reference proteome</keyword>
<dbReference type="SUPFAM" id="SSF47323">
    <property type="entry name" value="Anticodon-binding domain of a subclass of class I aminoacyl-tRNA synthetases"/>
    <property type="match status" value="1"/>
</dbReference>
<proteinExistence type="predicted"/>